<organism evidence="2 3">
    <name type="scientific">Haloquadratum walsbyi J07HQW2</name>
    <dbReference type="NCBI Taxonomy" id="1238425"/>
    <lineage>
        <taxon>Archaea</taxon>
        <taxon>Methanobacteriati</taxon>
        <taxon>Methanobacteriota</taxon>
        <taxon>Stenosarchaea group</taxon>
        <taxon>Halobacteria</taxon>
        <taxon>Halobacteriales</taxon>
        <taxon>Haloferacaceae</taxon>
        <taxon>Haloquadratum</taxon>
    </lineage>
</organism>
<dbReference type="AlphaFoldDB" id="U1PQU4"/>
<feature type="region of interest" description="Disordered" evidence="1">
    <location>
        <begin position="122"/>
        <end position="146"/>
    </location>
</feature>
<evidence type="ECO:0000313" key="2">
    <source>
        <dbReference type="EMBL" id="ERG94706.1"/>
    </source>
</evidence>
<dbReference type="EMBL" id="KE356561">
    <property type="protein sequence ID" value="ERG94706.1"/>
    <property type="molecule type" value="Genomic_DNA"/>
</dbReference>
<dbReference type="STRING" id="1238425.J07HQW2_01144"/>
<feature type="compositionally biased region" description="Polar residues" evidence="1">
    <location>
        <begin position="124"/>
        <end position="146"/>
    </location>
</feature>
<gene>
    <name evidence="2" type="ORF">J07HQW2_01144</name>
</gene>
<evidence type="ECO:0000256" key="1">
    <source>
        <dbReference type="SAM" id="MobiDB-lite"/>
    </source>
</evidence>
<dbReference type="HOGENOM" id="CLU_1080128_0_0_2"/>
<reference evidence="2 3" key="1">
    <citation type="journal article" date="2013" name="PLoS ONE">
        <title>Assembly-driven community genomics of a hypersaline microbial ecosystem.</title>
        <authorList>
            <person name="Podell S."/>
            <person name="Ugalde J.A."/>
            <person name="Narasingarao P."/>
            <person name="Banfield J.F."/>
            <person name="Heidelberg K.B."/>
            <person name="Allen E.E."/>
        </authorList>
    </citation>
    <scope>NUCLEOTIDE SEQUENCE [LARGE SCALE GENOMIC DNA]</scope>
    <source>
        <strain evidence="3">J07HQW2</strain>
    </source>
</reference>
<accession>U1PQU4</accession>
<proteinExistence type="predicted"/>
<name>U1PQU4_9EURY</name>
<dbReference type="RefSeq" id="WP_021054197.1">
    <property type="nucleotide sequence ID" value="NZ_KE356561.1"/>
</dbReference>
<sequence>MTTQSPDPDQTPIEVIINTTLRQALTIDRPVDTTSSESSDEYIDPKDVTTEYVDADLSQDTTMEMVDTSDETNIQLDTSSTISESKSNIQKSAVASTQRHLAVAGALIRSISQTTDSIFPEFSARNNTPENENIADSLSSGTEMNSEKTTMTHMKDGLDMNTDQTITTTSESLLSALLMSMVAAYALDSPMNHSADPWRPSSLDFRGMFCSFSSNQSLLIITGAVAACQRFDVEARTVATRAQIPYETLIEYLQRSQ</sequence>
<protein>
    <submittedName>
        <fullName evidence="2">Uncharacterized protein</fullName>
    </submittedName>
</protein>
<dbReference type="eggNOG" id="arCOG12165">
    <property type="taxonomic scope" value="Archaea"/>
</dbReference>
<evidence type="ECO:0000313" key="3">
    <source>
        <dbReference type="Proteomes" id="UP000030710"/>
    </source>
</evidence>
<dbReference type="Proteomes" id="UP000030710">
    <property type="component" value="Unassembled WGS sequence"/>
</dbReference>